<evidence type="ECO:0000256" key="1">
    <source>
        <dbReference type="ARBA" id="ARBA00022485"/>
    </source>
</evidence>
<dbReference type="GO" id="GO:0005506">
    <property type="term" value="F:iron ion binding"/>
    <property type="evidence" value="ECO:0007669"/>
    <property type="project" value="UniProtKB-UniRule"/>
</dbReference>
<reference evidence="11 12" key="1">
    <citation type="submission" date="2020-07" db="EMBL/GenBank/DDBJ databases">
        <title>Sequencing the genomes of 1000 actinobacteria strains.</title>
        <authorList>
            <person name="Klenk H.-P."/>
        </authorList>
    </citation>
    <scope>NUCLEOTIDE SEQUENCE [LARGE SCALE GENOMIC DNA]</scope>
    <source>
        <strain evidence="11 12">DSM 102047</strain>
    </source>
</reference>
<dbReference type="GO" id="GO:0051539">
    <property type="term" value="F:4 iron, 4 sulfur cluster binding"/>
    <property type="evidence" value="ECO:0007669"/>
    <property type="project" value="UniProtKB-KW"/>
</dbReference>
<dbReference type="SFLD" id="SFLDF00280">
    <property type="entry name" value="coenzyme_PQQ_synthesis_protein"/>
    <property type="match status" value="1"/>
</dbReference>
<dbReference type="GO" id="GO:0018189">
    <property type="term" value="P:pyrroloquinoline quinone biosynthetic process"/>
    <property type="evidence" value="ECO:0007669"/>
    <property type="project" value="UniProtKB-UniRule"/>
</dbReference>
<dbReference type="PROSITE" id="PS51918">
    <property type="entry name" value="RADICAL_SAM"/>
    <property type="match status" value="1"/>
</dbReference>
<dbReference type="InterPro" id="IPR058240">
    <property type="entry name" value="rSAM_sf"/>
</dbReference>
<name>A0A7Y9LTU9_9MICC</name>
<comment type="cofactor">
    <cofactor evidence="8">
        <name>[4Fe-4S] cluster</name>
        <dbReference type="ChEBI" id="CHEBI:49883"/>
    </cofactor>
    <text evidence="8">Binds 1 [4Fe-4S] cluster. The cluster is coordinated with 3 cysteines and an exchangeable S-adenosyl-L-methionine.</text>
</comment>
<comment type="caution">
    <text evidence="11">The sequence shown here is derived from an EMBL/GenBank/DDBJ whole genome shotgun (WGS) entry which is preliminary data.</text>
</comment>
<comment type="catalytic activity">
    <reaction evidence="8">
        <text>[PQQ precursor protein] + S-adenosyl-L-methionine = E-Y cross-linked-[PQQ precursor protein] + 5'-deoxyadenosine + L-methionine + H(+)</text>
        <dbReference type="Rhea" id="RHEA:56836"/>
        <dbReference type="Rhea" id="RHEA-COMP:14800"/>
        <dbReference type="Rhea" id="RHEA-COMP:14801"/>
        <dbReference type="ChEBI" id="CHEBI:15378"/>
        <dbReference type="ChEBI" id="CHEBI:17319"/>
        <dbReference type="ChEBI" id="CHEBI:57844"/>
        <dbReference type="ChEBI" id="CHEBI:59789"/>
        <dbReference type="ChEBI" id="CHEBI:141026"/>
        <dbReference type="ChEBI" id="CHEBI:141027"/>
        <dbReference type="EC" id="1.21.98.4"/>
    </reaction>
</comment>
<dbReference type="InterPro" id="IPR006638">
    <property type="entry name" value="Elp3/MiaA/NifB-like_rSAM"/>
</dbReference>
<feature type="binding site" evidence="8">
    <location>
        <position position="22"/>
    </location>
    <ligand>
        <name>[4Fe-4S] cluster</name>
        <dbReference type="ChEBI" id="CHEBI:49883"/>
        <note>4Fe-4S-S-AdoMet</note>
    </ligand>
</feature>
<dbReference type="NCBIfam" id="TIGR02109">
    <property type="entry name" value="PQQ_syn_pqqE"/>
    <property type="match status" value="1"/>
</dbReference>
<dbReference type="PANTHER" id="PTHR11228:SF7">
    <property type="entry name" value="PQQA PEPTIDE CYCLASE"/>
    <property type="match status" value="1"/>
</dbReference>
<proteinExistence type="inferred from homology"/>
<protein>
    <recommendedName>
        <fullName evidence="8">PqqA peptide cyclase</fullName>
        <ecNumber evidence="8">1.21.98.4</ecNumber>
    </recommendedName>
    <alternativeName>
        <fullName evidence="8">Coenzyme PQQ synthesis protein E</fullName>
    </alternativeName>
</protein>
<dbReference type="InterPro" id="IPR013785">
    <property type="entry name" value="Aldolase_TIM"/>
</dbReference>
<dbReference type="Proteomes" id="UP000521748">
    <property type="component" value="Unassembled WGS sequence"/>
</dbReference>
<organism evidence="11 12">
    <name type="scientific">Psychromicrobium silvestre</name>
    <dbReference type="NCBI Taxonomy" id="1645614"/>
    <lineage>
        <taxon>Bacteria</taxon>
        <taxon>Bacillati</taxon>
        <taxon>Actinomycetota</taxon>
        <taxon>Actinomycetes</taxon>
        <taxon>Micrococcales</taxon>
        <taxon>Micrococcaceae</taxon>
        <taxon>Psychromicrobium</taxon>
    </lineage>
</organism>
<dbReference type="SFLD" id="SFLDS00029">
    <property type="entry name" value="Radical_SAM"/>
    <property type="match status" value="1"/>
</dbReference>
<dbReference type="SFLD" id="SFLDG01386">
    <property type="entry name" value="main_SPASM_domain-containing"/>
    <property type="match status" value="1"/>
</dbReference>
<dbReference type="Pfam" id="PF13186">
    <property type="entry name" value="SPASM"/>
    <property type="match status" value="1"/>
</dbReference>
<comment type="similarity">
    <text evidence="8">Belongs to the radical SAM superfamily. PqqE family.</text>
</comment>
<dbReference type="GO" id="GO:0016491">
    <property type="term" value="F:oxidoreductase activity"/>
    <property type="evidence" value="ECO:0007669"/>
    <property type="project" value="UniProtKB-KW"/>
</dbReference>
<dbReference type="PIRSF" id="PIRSF037420">
    <property type="entry name" value="PQQ_syn_pqqE"/>
    <property type="match status" value="1"/>
</dbReference>
<feature type="binding site" evidence="8">
    <location>
        <position position="15"/>
    </location>
    <ligand>
        <name>[4Fe-4S] cluster</name>
        <dbReference type="ChEBI" id="CHEBI:49883"/>
        <note>4Fe-4S-S-AdoMet</note>
    </ligand>
</feature>
<evidence type="ECO:0000256" key="8">
    <source>
        <dbReference type="HAMAP-Rule" id="MF_00660"/>
    </source>
</evidence>
<keyword evidence="1 8" id="KW-0004">4Fe-4S</keyword>
<comment type="function">
    <text evidence="8">Catalyzes the cross-linking of a glutamate residue and a tyrosine residue in the PqqA protein as part of the biosynthesis of pyrroloquinoline quinone (PQQ).</text>
</comment>
<dbReference type="GO" id="GO:0009975">
    <property type="term" value="F:cyclase activity"/>
    <property type="evidence" value="ECO:0007669"/>
    <property type="project" value="UniProtKB-UniRule"/>
</dbReference>
<evidence type="ECO:0000256" key="7">
    <source>
        <dbReference type="ARBA" id="ARBA00023014"/>
    </source>
</evidence>
<evidence type="ECO:0000259" key="10">
    <source>
        <dbReference type="PROSITE" id="PS51918"/>
    </source>
</evidence>
<dbReference type="InterPro" id="IPR050377">
    <property type="entry name" value="Radical_SAM_PqqE_MftC-like"/>
</dbReference>
<dbReference type="InterPro" id="IPR017200">
    <property type="entry name" value="PqqE-like"/>
</dbReference>
<dbReference type="EMBL" id="JACBYQ010000002">
    <property type="protein sequence ID" value="NYE95459.1"/>
    <property type="molecule type" value="Genomic_DNA"/>
</dbReference>
<dbReference type="UniPathway" id="UPA00539"/>
<keyword evidence="6 8" id="KW-0408">Iron</keyword>
<evidence type="ECO:0000256" key="3">
    <source>
        <dbReference type="ARBA" id="ARBA00022723"/>
    </source>
</evidence>
<keyword evidence="4 8" id="KW-0884">PQQ biosynthesis</keyword>
<dbReference type="InterPro" id="IPR023885">
    <property type="entry name" value="4Fe4S-binding_SPASM_dom"/>
</dbReference>
<dbReference type="RefSeq" id="WP_179389240.1">
    <property type="nucleotide sequence ID" value="NZ_JACBYQ010000002.1"/>
</dbReference>
<accession>A0A7Y9LTU9</accession>
<dbReference type="InterPro" id="IPR011843">
    <property type="entry name" value="PQQ_synth_PqqE_bac"/>
</dbReference>
<keyword evidence="7 8" id="KW-0411">Iron-sulfur</keyword>
<evidence type="ECO:0000313" key="11">
    <source>
        <dbReference type="EMBL" id="NYE95459.1"/>
    </source>
</evidence>
<dbReference type="CDD" id="cd01335">
    <property type="entry name" value="Radical_SAM"/>
    <property type="match status" value="1"/>
</dbReference>
<dbReference type="SUPFAM" id="SSF102114">
    <property type="entry name" value="Radical SAM enzymes"/>
    <property type="match status" value="1"/>
</dbReference>
<dbReference type="AlphaFoldDB" id="A0A7Y9LTU9"/>
<sequence>MDKPYALLAELTYSCPLHCAYCSNPLQLDDYRDELSTEEWQRVFAEAADLGVLQLHLSGGEPLQRHDIVDLVQYANKLGLYTNLITSGLGLSARRAEQLREAGLDHVQLSIQADDPALSDQIAGTKSFERKQAVASLVKQLGWPLTLNVVLHRQNIDRIGGILDMAEAMKADRIELANTQYYGWAEPNRAELLPSREQLERAEVLVREARERLDGRMEIIYVIPDYYSQYPKPCMDGWASRHFTVVPNGEALPCPVAHEVARSLELPPATVREHSLAWIWEEAPLFQQFRGEAWMPDPCRSCERREIDFGGCRCQALALTGDASRTDPVCHLSPDHGLVEAAVAAANDPTRPQGGSLIPRPQMGRPRRQRTAATTQRRTARTSVSLSPTVLKGKE</sequence>
<evidence type="ECO:0000313" key="12">
    <source>
        <dbReference type="Proteomes" id="UP000521748"/>
    </source>
</evidence>
<dbReference type="PANTHER" id="PTHR11228">
    <property type="entry name" value="RADICAL SAM DOMAIN PROTEIN"/>
    <property type="match status" value="1"/>
</dbReference>
<feature type="binding site" evidence="8">
    <location>
        <position position="19"/>
    </location>
    <ligand>
        <name>[4Fe-4S] cluster</name>
        <dbReference type="ChEBI" id="CHEBI:49883"/>
        <note>4Fe-4S-S-AdoMet</note>
    </ligand>
</feature>
<evidence type="ECO:0000256" key="2">
    <source>
        <dbReference type="ARBA" id="ARBA00022691"/>
    </source>
</evidence>
<evidence type="ECO:0000256" key="9">
    <source>
        <dbReference type="SAM" id="MobiDB-lite"/>
    </source>
</evidence>
<feature type="region of interest" description="Disordered" evidence="9">
    <location>
        <begin position="346"/>
        <end position="395"/>
    </location>
</feature>
<dbReference type="InterPro" id="IPR007197">
    <property type="entry name" value="rSAM"/>
</dbReference>
<keyword evidence="12" id="KW-1185">Reference proteome</keyword>
<dbReference type="HAMAP" id="MF_00660">
    <property type="entry name" value="PqqE"/>
    <property type="match status" value="1"/>
</dbReference>
<comment type="pathway">
    <text evidence="8">Cofactor biosynthesis; pyrroloquinoline quinone biosynthesis.</text>
</comment>
<dbReference type="SFLD" id="SFLDG01067">
    <property type="entry name" value="SPASM/twitch_domain_containing"/>
    <property type="match status" value="1"/>
</dbReference>
<dbReference type="GO" id="GO:1904047">
    <property type="term" value="F:S-adenosyl-L-methionine binding"/>
    <property type="evidence" value="ECO:0007669"/>
    <property type="project" value="UniProtKB-UniRule"/>
</dbReference>
<dbReference type="SMART" id="SM00729">
    <property type="entry name" value="Elp3"/>
    <property type="match status" value="1"/>
</dbReference>
<comment type="subunit">
    <text evidence="8">Interacts with PqqD. The interaction is necessary for activity of PqqE.</text>
</comment>
<dbReference type="Gene3D" id="3.20.20.70">
    <property type="entry name" value="Aldolase class I"/>
    <property type="match status" value="1"/>
</dbReference>
<dbReference type="EC" id="1.21.98.4" evidence="8"/>
<keyword evidence="3 8" id="KW-0479">Metal-binding</keyword>
<dbReference type="Pfam" id="PF04055">
    <property type="entry name" value="Radical_SAM"/>
    <property type="match status" value="1"/>
</dbReference>
<evidence type="ECO:0000256" key="6">
    <source>
        <dbReference type="ARBA" id="ARBA00023004"/>
    </source>
</evidence>
<evidence type="ECO:0000256" key="4">
    <source>
        <dbReference type="ARBA" id="ARBA00022905"/>
    </source>
</evidence>
<keyword evidence="2 8" id="KW-0949">S-adenosyl-L-methionine</keyword>
<evidence type="ECO:0000256" key="5">
    <source>
        <dbReference type="ARBA" id="ARBA00023002"/>
    </source>
</evidence>
<gene>
    <name evidence="8" type="primary">pqqE</name>
    <name evidence="11" type="ORF">FHU41_001709</name>
</gene>
<keyword evidence="5 8" id="KW-0560">Oxidoreductase</keyword>
<feature type="domain" description="Radical SAM core" evidence="10">
    <location>
        <begin position="1"/>
        <end position="216"/>
    </location>
</feature>